<protein>
    <submittedName>
        <fullName evidence="2">Uncharacterized protein DUF2242</fullName>
    </submittedName>
</protein>
<name>A0ABY0IM28_9RHOO</name>
<proteinExistence type="predicted"/>
<evidence type="ECO:0000313" key="3">
    <source>
        <dbReference type="Proteomes" id="UP000292136"/>
    </source>
</evidence>
<keyword evidence="3" id="KW-1185">Reference proteome</keyword>
<reference evidence="2 3" key="1">
    <citation type="submission" date="2019-02" db="EMBL/GenBank/DDBJ databases">
        <title>Genomic Encyclopedia of Type Strains, Phase IV (KMG-IV): sequencing the most valuable type-strain genomes for metagenomic binning, comparative biology and taxonomic classification.</title>
        <authorList>
            <person name="Goeker M."/>
        </authorList>
    </citation>
    <scope>NUCLEOTIDE SEQUENCE [LARGE SCALE GENOMIC DNA]</scope>
    <source>
        <strain evidence="2 3">DSM 21223</strain>
    </source>
</reference>
<dbReference type="InterPro" id="IPR018718">
    <property type="entry name" value="DUF2242"/>
</dbReference>
<dbReference type="EMBL" id="SHKM01000002">
    <property type="protein sequence ID" value="RZT76251.1"/>
    <property type="molecule type" value="Genomic_DNA"/>
</dbReference>
<dbReference type="Proteomes" id="UP000292136">
    <property type="component" value="Unassembled WGS sequence"/>
</dbReference>
<comment type="caution">
    <text evidence="2">The sequence shown here is derived from an EMBL/GenBank/DDBJ whole genome shotgun (WGS) entry which is preliminary data.</text>
</comment>
<feature type="signal peptide" evidence="1">
    <location>
        <begin position="1"/>
        <end position="19"/>
    </location>
</feature>
<keyword evidence="1" id="KW-0732">Signal</keyword>
<accession>A0ABY0IM28</accession>
<feature type="chain" id="PRO_5047507403" evidence="1">
    <location>
        <begin position="20"/>
        <end position="175"/>
    </location>
</feature>
<evidence type="ECO:0000313" key="2">
    <source>
        <dbReference type="EMBL" id="RZT76251.1"/>
    </source>
</evidence>
<gene>
    <name evidence="2" type="ORF">EV678_2125</name>
</gene>
<organism evidence="2 3">
    <name type="scientific">Azospira oryzae</name>
    <dbReference type="NCBI Taxonomy" id="146939"/>
    <lineage>
        <taxon>Bacteria</taxon>
        <taxon>Pseudomonadati</taxon>
        <taxon>Pseudomonadota</taxon>
        <taxon>Betaproteobacteria</taxon>
        <taxon>Rhodocyclales</taxon>
        <taxon>Rhodocyclaceae</taxon>
        <taxon>Azospira</taxon>
    </lineage>
</organism>
<dbReference type="PROSITE" id="PS51257">
    <property type="entry name" value="PROKAR_LIPOPROTEIN"/>
    <property type="match status" value="1"/>
</dbReference>
<evidence type="ECO:0000256" key="1">
    <source>
        <dbReference type="SAM" id="SignalP"/>
    </source>
</evidence>
<dbReference type="RefSeq" id="WP_014236113.1">
    <property type="nucleotide sequence ID" value="NZ_SHKM01000002.1"/>
</dbReference>
<dbReference type="Pfam" id="PF10001">
    <property type="entry name" value="DUF2242"/>
    <property type="match status" value="1"/>
</dbReference>
<sequence length="175" mass="19028">MRFSFRPLVLLTLSGLLLAGCASRPTPAYKHESFDSNSPFEYWSTRVPANACELGRRALLSQGYQVEETKPESIRGEKLFQPEADYGMRLSISLVCLPSNVGTVIYANARQTRFALKAGSSSAGLSVTGIGSISLPWVADKDSLVKVGEETIADPDFYKRLFALIDSLDGGSNNN</sequence>